<dbReference type="Proteomes" id="UP001320706">
    <property type="component" value="Unassembled WGS sequence"/>
</dbReference>
<keyword evidence="2" id="KW-1185">Reference proteome</keyword>
<organism evidence="1 2">
    <name type="scientific">Zalaria obscura</name>
    <dbReference type="NCBI Taxonomy" id="2024903"/>
    <lineage>
        <taxon>Eukaryota</taxon>
        <taxon>Fungi</taxon>
        <taxon>Dikarya</taxon>
        <taxon>Ascomycota</taxon>
        <taxon>Pezizomycotina</taxon>
        <taxon>Dothideomycetes</taxon>
        <taxon>Dothideomycetidae</taxon>
        <taxon>Dothideales</taxon>
        <taxon>Zalariaceae</taxon>
        <taxon>Zalaria</taxon>
    </lineage>
</organism>
<accession>A0ACC3SGG0</accession>
<protein>
    <submittedName>
        <fullName evidence="1">Uncharacterized protein</fullName>
    </submittedName>
</protein>
<sequence>MAASLTFVETMEQIDHADYHVGSIVPWHFTPGIIVASFFASLTGTLLTVELLHRKRLGKSLMSRFQLFCCAVSMGLIGIWAMHFIGNRSIVLADGQDSLQMAYSPGYTTLSCILPIMGLTCAFYLAELPLKWGTARRTIDILSGVFAGLSIVGMHYVGNLGATNYKLIYPPRFIIAACIIAVGDCIIALALFFYFKEKWISVFWKRLGCAVLLAVAVCGMHYTASVGCTYQLKLIHPVTTAQRNTSVIVAGTLCCVAAVLTLGVLFWANRRDKVLLNRAQQVVIACAFFDQNDQVMVTNEGNFPSTKIAQRFNIQSFNEEFNASHPTFHWIWKVAHNWPSVSDLIGKMRNHIRRHNPYQHESAFSTSNQSSLYDEEAYNDSTMLFRESFCVAAQDMTDRLQGKDLSILGHLYEQVVGTGTLPTPVRKGGKSGEPSSEKAPYTFEKGQVLYFVRRLLPTEEEHFLASGYRFAPLARVETYISRTLQVSIGSLETQVQALKNFADLVNQPVEPKIGAWFVCFAMIAKVQRNFEVLVRKDEQHEIPDAMLNDIPLNNWQLNYISTFDGWTMFDFIRVVKHKDLHSSDLSQEELDMIHLLRDCLSVLHDQIGNEDWFNELIFNCRPINARYGPTSVYGNTQVFGFTRLLDIHCGVSKNSDQFAFTDLKFLSLRQQYYPGCSDQGRLRRAIHAEFGPILTKKNDSEFDDVRRGSVAHFANKQRSFLRRKRSSLSQNDSLVKPDSSSERGLVYDNENPFEPSMPPSTKGLWGGILATTDTVIVEHDQSAGSVEMKSMGPRVTATAIRDESKEESTYVDVLYQMAKSRPSLLPKPVMPRPNIGEKLASTSRPTLGLQTNSG</sequence>
<evidence type="ECO:0000313" key="1">
    <source>
        <dbReference type="EMBL" id="KAK8210359.1"/>
    </source>
</evidence>
<dbReference type="EMBL" id="JAMKPW020000015">
    <property type="protein sequence ID" value="KAK8210359.1"/>
    <property type="molecule type" value="Genomic_DNA"/>
</dbReference>
<proteinExistence type="predicted"/>
<name>A0ACC3SGG0_9PEZI</name>
<gene>
    <name evidence="1" type="ORF">M8818_003528</name>
</gene>
<reference evidence="1" key="1">
    <citation type="submission" date="2024-02" db="EMBL/GenBank/DDBJ databases">
        <title>Metagenome Assembled Genome of Zalaria obscura JY119.</title>
        <authorList>
            <person name="Vighnesh L."/>
            <person name="Jagadeeshwari U."/>
            <person name="Venkata Ramana C."/>
            <person name="Sasikala C."/>
        </authorList>
    </citation>
    <scope>NUCLEOTIDE SEQUENCE</scope>
    <source>
        <strain evidence="1">JY119</strain>
    </source>
</reference>
<comment type="caution">
    <text evidence="1">The sequence shown here is derived from an EMBL/GenBank/DDBJ whole genome shotgun (WGS) entry which is preliminary data.</text>
</comment>
<evidence type="ECO:0000313" key="2">
    <source>
        <dbReference type="Proteomes" id="UP001320706"/>
    </source>
</evidence>